<dbReference type="InterPro" id="IPR014729">
    <property type="entry name" value="Rossmann-like_a/b/a_fold"/>
</dbReference>
<dbReference type="CDD" id="cd00293">
    <property type="entry name" value="USP-like"/>
    <property type="match status" value="1"/>
</dbReference>
<evidence type="ECO:0000256" key="1">
    <source>
        <dbReference type="ARBA" id="ARBA00008791"/>
    </source>
</evidence>
<comment type="caution">
    <text evidence="3">The sequence shown here is derived from an EMBL/GenBank/DDBJ whole genome shotgun (WGS) entry which is preliminary data.</text>
</comment>
<feature type="domain" description="UspA" evidence="2">
    <location>
        <begin position="1"/>
        <end position="144"/>
    </location>
</feature>
<sequence length="277" mass="31351">MKTILFPSDFSDNATHAAQYAGMLAKLFNAKIILLNVYSIPTVSEYQLPSEIEDFIIRNRKEAEQALQNFTVKFIEKTGLAPERVSQRVEYGLAADKIVNIANSIKADMIVMGTKGAGTILDRWLGTHAQQVMKLAQCPVWVIPEDASFNYPKNILYAADFQGDEIDAIQRIYSFTKPLGTQLKAVHIHDYFEMNLGHSIQEMIHLLEDKFQHEGLKAITLSRAEIIDGLETYIKNQPPDVLLLAVHEKPFLDKLFNDSVTKHFVQAGKLPLLFFQK</sequence>
<dbReference type="SUPFAM" id="SSF52402">
    <property type="entry name" value="Adenine nucleotide alpha hydrolases-like"/>
    <property type="match status" value="2"/>
</dbReference>
<dbReference type="InterPro" id="IPR006016">
    <property type="entry name" value="UspA"/>
</dbReference>
<evidence type="ECO:0000313" key="3">
    <source>
        <dbReference type="EMBL" id="MEA5140528.1"/>
    </source>
</evidence>
<dbReference type="InterPro" id="IPR006015">
    <property type="entry name" value="Universal_stress_UspA"/>
</dbReference>
<evidence type="ECO:0000313" key="4">
    <source>
        <dbReference type="Proteomes" id="UP001302949"/>
    </source>
</evidence>
<dbReference type="Pfam" id="PF00582">
    <property type="entry name" value="Usp"/>
    <property type="match status" value="1"/>
</dbReference>
<dbReference type="PANTHER" id="PTHR46268">
    <property type="entry name" value="STRESS RESPONSE PROTEIN NHAX"/>
    <property type="match status" value="1"/>
</dbReference>
<dbReference type="RefSeq" id="WP_323297683.1">
    <property type="nucleotide sequence ID" value="NZ_JAYFUM010000018.1"/>
</dbReference>
<evidence type="ECO:0000259" key="2">
    <source>
        <dbReference type="Pfam" id="PF00582"/>
    </source>
</evidence>
<dbReference type="Proteomes" id="UP001302949">
    <property type="component" value="Unassembled WGS sequence"/>
</dbReference>
<dbReference type="PANTHER" id="PTHR46268:SF6">
    <property type="entry name" value="UNIVERSAL STRESS PROTEIN UP12"/>
    <property type="match status" value="1"/>
</dbReference>
<proteinExistence type="inferred from homology"/>
<name>A0ABU5QCS1_9BACT</name>
<accession>A0ABU5QCS1</accession>
<reference evidence="3 4" key="1">
    <citation type="submission" date="2023-12" db="EMBL/GenBank/DDBJ databases">
        <title>Novel species of the genus Arcicella isolated from rivers.</title>
        <authorList>
            <person name="Lu H."/>
        </authorList>
    </citation>
    <scope>NUCLEOTIDE SEQUENCE [LARGE SCALE GENOMIC DNA]</scope>
    <source>
        <strain evidence="3 4">KCTC 23307</strain>
    </source>
</reference>
<dbReference type="EMBL" id="JAYFUM010000018">
    <property type="protein sequence ID" value="MEA5140528.1"/>
    <property type="molecule type" value="Genomic_DNA"/>
</dbReference>
<gene>
    <name evidence="3" type="ORF">VB248_15360</name>
</gene>
<dbReference type="Gene3D" id="3.40.50.620">
    <property type="entry name" value="HUPs"/>
    <property type="match status" value="2"/>
</dbReference>
<organism evidence="3 4">
    <name type="scientific">Arcicella rigui</name>
    <dbReference type="NCBI Taxonomy" id="797020"/>
    <lineage>
        <taxon>Bacteria</taxon>
        <taxon>Pseudomonadati</taxon>
        <taxon>Bacteroidota</taxon>
        <taxon>Cytophagia</taxon>
        <taxon>Cytophagales</taxon>
        <taxon>Flectobacillaceae</taxon>
        <taxon>Arcicella</taxon>
    </lineage>
</organism>
<comment type="similarity">
    <text evidence="1">Belongs to the universal stress protein A family.</text>
</comment>
<dbReference type="PRINTS" id="PR01438">
    <property type="entry name" value="UNVRSLSTRESS"/>
</dbReference>
<keyword evidence="4" id="KW-1185">Reference proteome</keyword>
<protein>
    <submittedName>
        <fullName evidence="3">Universal stress protein</fullName>
    </submittedName>
</protein>